<sequence length="239" mass="27880">MNTEIIKQAAEKEIACHPDQKNIRFKIDDTIFWIKRKYSNKRNRMIKQPPETEFLFEVARIAIAAKACPELVPQIEVLTSEYMVTRDGGPTIEDWMEDPDLPFEEKKKLLYRIGASLAALHNAGVIHGRPAPRDILCSTGGKITFLDWESRHYCSRKETQKIQDFLLLLHGICRINYAEERDWLDAIEKGYTDTDKNGIKEKAVRFLRAHPFIGMLTKKLHRFHMTDVEAAEKLYRRFC</sequence>
<proteinExistence type="predicted"/>
<reference evidence="1" key="1">
    <citation type="submission" date="2020-04" db="EMBL/GenBank/DDBJ databases">
        <title>Deep metagenomics examines the oral microbiome during advanced dental caries in children, revealing novel taxa and co-occurrences with host molecules.</title>
        <authorList>
            <person name="Baker J.L."/>
            <person name="Morton J.T."/>
            <person name="Dinis M."/>
            <person name="Alvarez R."/>
            <person name="Tran N.C."/>
            <person name="Knight R."/>
            <person name="Edlund A."/>
        </authorList>
    </citation>
    <scope>NUCLEOTIDE SEQUENCE</scope>
    <source>
        <strain evidence="1">JCVI_32_bin.14</strain>
    </source>
</reference>
<dbReference type="InterPro" id="IPR011009">
    <property type="entry name" value="Kinase-like_dom_sf"/>
</dbReference>
<evidence type="ECO:0000313" key="2">
    <source>
        <dbReference type="Proteomes" id="UP000757890"/>
    </source>
</evidence>
<name>A0A930B9V0_9FIRM</name>
<dbReference type="Proteomes" id="UP000757890">
    <property type="component" value="Unassembled WGS sequence"/>
</dbReference>
<accession>A0A930B9V0</accession>
<evidence type="ECO:0008006" key="3">
    <source>
        <dbReference type="Google" id="ProtNLM"/>
    </source>
</evidence>
<comment type="caution">
    <text evidence="1">The sequence shown here is derived from an EMBL/GenBank/DDBJ whole genome shotgun (WGS) entry which is preliminary data.</text>
</comment>
<dbReference type="AlphaFoldDB" id="A0A930B9V0"/>
<gene>
    <name evidence="1" type="ORF">HXL70_09175</name>
</gene>
<organism evidence="1 2">
    <name type="scientific">Dialister invisus</name>
    <dbReference type="NCBI Taxonomy" id="218538"/>
    <lineage>
        <taxon>Bacteria</taxon>
        <taxon>Bacillati</taxon>
        <taxon>Bacillota</taxon>
        <taxon>Negativicutes</taxon>
        <taxon>Veillonellales</taxon>
        <taxon>Veillonellaceae</taxon>
        <taxon>Dialister</taxon>
    </lineage>
</organism>
<dbReference type="RefSeq" id="WP_276641019.1">
    <property type="nucleotide sequence ID" value="NZ_DBEZZS010000073.1"/>
</dbReference>
<protein>
    <recommendedName>
        <fullName evidence="3">Serine/threonine protein kinase</fullName>
    </recommendedName>
</protein>
<dbReference type="SUPFAM" id="SSF56112">
    <property type="entry name" value="Protein kinase-like (PK-like)"/>
    <property type="match status" value="1"/>
</dbReference>
<evidence type="ECO:0000313" key="1">
    <source>
        <dbReference type="EMBL" id="MBF1130190.1"/>
    </source>
</evidence>
<dbReference type="Gene3D" id="1.10.510.10">
    <property type="entry name" value="Transferase(Phosphotransferase) domain 1"/>
    <property type="match status" value="1"/>
</dbReference>
<dbReference type="EMBL" id="JABZMK010000121">
    <property type="protein sequence ID" value="MBF1130190.1"/>
    <property type="molecule type" value="Genomic_DNA"/>
</dbReference>